<evidence type="ECO:0000313" key="6">
    <source>
        <dbReference type="EMBL" id="CAB4560072.1"/>
    </source>
</evidence>
<feature type="domain" description="Penicillin-binding protein transpeptidase" evidence="4">
    <location>
        <begin position="256"/>
        <end position="562"/>
    </location>
</feature>
<comment type="subcellular location">
    <subcellularLocation>
        <location evidence="1">Membrane</location>
    </subcellularLocation>
</comment>
<dbReference type="InterPro" id="IPR012338">
    <property type="entry name" value="Beta-lactam/transpept-like"/>
</dbReference>
<organism evidence="6">
    <name type="scientific">freshwater metagenome</name>
    <dbReference type="NCBI Taxonomy" id="449393"/>
    <lineage>
        <taxon>unclassified sequences</taxon>
        <taxon>metagenomes</taxon>
        <taxon>ecological metagenomes</taxon>
    </lineage>
</organism>
<dbReference type="GO" id="GO:0005886">
    <property type="term" value="C:plasma membrane"/>
    <property type="evidence" value="ECO:0007669"/>
    <property type="project" value="TreeGrafter"/>
</dbReference>
<dbReference type="PANTHER" id="PTHR30627">
    <property type="entry name" value="PEPTIDOGLYCAN D,D-TRANSPEPTIDASE"/>
    <property type="match status" value="1"/>
</dbReference>
<dbReference type="SUPFAM" id="SSF56519">
    <property type="entry name" value="Penicillin binding protein dimerisation domain"/>
    <property type="match status" value="1"/>
</dbReference>
<dbReference type="InterPro" id="IPR005311">
    <property type="entry name" value="PBP_dimer"/>
</dbReference>
<dbReference type="PANTHER" id="PTHR30627:SF1">
    <property type="entry name" value="PEPTIDOGLYCAN D,D-TRANSPEPTIDASE FTSI"/>
    <property type="match status" value="1"/>
</dbReference>
<evidence type="ECO:0000256" key="2">
    <source>
        <dbReference type="ARBA" id="ARBA00023136"/>
    </source>
</evidence>
<dbReference type="Pfam" id="PF03717">
    <property type="entry name" value="PBP_dimer"/>
    <property type="match status" value="1"/>
</dbReference>
<reference evidence="6" key="1">
    <citation type="submission" date="2020-05" db="EMBL/GenBank/DDBJ databases">
        <authorList>
            <person name="Chiriac C."/>
            <person name="Salcher M."/>
            <person name="Ghai R."/>
            <person name="Kavagutti S V."/>
        </authorList>
    </citation>
    <scope>NUCLEOTIDE SEQUENCE</scope>
</reference>
<dbReference type="Gene3D" id="3.90.1310.10">
    <property type="entry name" value="Penicillin-binding protein 2a (Domain 2)"/>
    <property type="match status" value="1"/>
</dbReference>
<evidence type="ECO:0000259" key="5">
    <source>
        <dbReference type="Pfam" id="PF03717"/>
    </source>
</evidence>
<feature type="region of interest" description="Disordered" evidence="3">
    <location>
        <begin position="592"/>
        <end position="611"/>
    </location>
</feature>
<evidence type="ECO:0000256" key="3">
    <source>
        <dbReference type="SAM" id="MobiDB-lite"/>
    </source>
</evidence>
<keyword evidence="2" id="KW-0472">Membrane</keyword>
<feature type="compositionally biased region" description="Polar residues" evidence="3">
    <location>
        <begin position="598"/>
        <end position="611"/>
    </location>
</feature>
<dbReference type="Pfam" id="PF00905">
    <property type="entry name" value="Transpeptidase"/>
    <property type="match status" value="1"/>
</dbReference>
<sequence>MGDLQIAKSRIRILALVFTVILALFSIQLVRVQVVEAANYKLRAIDEMETTRNIQAPRGEITDINGIAFARSVSAISVVVDQTQIKDPAKTAAFVAPILSLPVEQVQEAITGTRKYSMVLKNGRPALWEKLTNAIDSYNAQLSKEEFGERIIGFFPERSFIREYPSGQFISSLVGFVRADGVGASGIESTLNSIISGTAGRYSYARANGAEIPGSQSEIVAPKKGSTIRLTIDRDVQWVAAKAIADAVKETGAVNGTVIVMDPRTGAIIAHATAPTFNPNQTKGVPLELMRNPSVQDVYEPGSTGKVMTIAAALEEGTITPTTVLRVPDSLYRAGKVFRDHDPHPVQHLTTTGILAVSSNTGLIKVGETLGSEKLHDYLTKFGIGEKTGSGLAGESAGILHPVSKWSGTTAPTVAFGQGYSLTAMQATSVFATIANGGVRVSPTVIAGIRDESGNFTPAGNRDSVRVISTANAAKLRTMMESVVSNHGTAPTAAIPGYRVAGKTGTAQRVDPMTGKYSGYTASFIGFAPADSPRFVINVTLQRPVNGHFGGSLCGPVFKKVMTFVLQSKHVAPTGTEVARVALNQAELRKMESEQRAKSNIKTSQASVKTE</sequence>
<dbReference type="SUPFAM" id="SSF56601">
    <property type="entry name" value="beta-lactamase/transpeptidase-like"/>
    <property type="match status" value="1"/>
</dbReference>
<dbReference type="Gene3D" id="3.30.450.330">
    <property type="match status" value="1"/>
</dbReference>
<dbReference type="Gene3D" id="3.40.710.10">
    <property type="entry name" value="DD-peptidase/beta-lactamase superfamily"/>
    <property type="match status" value="1"/>
</dbReference>
<dbReference type="InterPro" id="IPR050515">
    <property type="entry name" value="Beta-lactam/transpept"/>
</dbReference>
<dbReference type="GO" id="GO:0008658">
    <property type="term" value="F:penicillin binding"/>
    <property type="evidence" value="ECO:0007669"/>
    <property type="project" value="InterPro"/>
</dbReference>
<evidence type="ECO:0000256" key="1">
    <source>
        <dbReference type="ARBA" id="ARBA00004370"/>
    </source>
</evidence>
<name>A0A6J6D8A2_9ZZZZ</name>
<dbReference type="EMBL" id="CAEZTL010000001">
    <property type="protein sequence ID" value="CAB4560072.1"/>
    <property type="molecule type" value="Genomic_DNA"/>
</dbReference>
<dbReference type="InterPro" id="IPR001460">
    <property type="entry name" value="PCN-bd_Tpept"/>
</dbReference>
<dbReference type="InterPro" id="IPR036138">
    <property type="entry name" value="PBP_dimer_sf"/>
</dbReference>
<gene>
    <name evidence="6" type="ORF">UFOPK1683_00021</name>
</gene>
<evidence type="ECO:0000259" key="4">
    <source>
        <dbReference type="Pfam" id="PF00905"/>
    </source>
</evidence>
<dbReference type="AlphaFoldDB" id="A0A6J6D8A2"/>
<proteinExistence type="predicted"/>
<accession>A0A6J6D8A2</accession>
<dbReference type="GO" id="GO:0071555">
    <property type="term" value="P:cell wall organization"/>
    <property type="evidence" value="ECO:0007669"/>
    <property type="project" value="TreeGrafter"/>
</dbReference>
<feature type="domain" description="Penicillin-binding protein dimerisation" evidence="5">
    <location>
        <begin position="54"/>
        <end position="208"/>
    </location>
</feature>
<protein>
    <submittedName>
        <fullName evidence="6">Unannotated protein</fullName>
    </submittedName>
</protein>